<dbReference type="Proteomes" id="UP000006281">
    <property type="component" value="Chromosome"/>
</dbReference>
<dbReference type="PATRIC" id="fig|1179773.3.peg.7841"/>
<keyword evidence="1" id="KW-0812">Transmembrane</keyword>
<gene>
    <name evidence="2" type="ordered locus">BN6_77640</name>
</gene>
<name>K0KDX3_SACES</name>
<protein>
    <submittedName>
        <fullName evidence="2">Uncharacterized protein</fullName>
    </submittedName>
</protein>
<dbReference type="KEGG" id="sesp:BN6_77640"/>
<reference evidence="2 3" key="1">
    <citation type="journal article" date="2012" name="BMC Genomics">
        <title>Complete genome sequence of Saccharothrix espanaensis DSM 44229T and comparison to the other completely sequenced Pseudonocardiaceae.</title>
        <authorList>
            <person name="Strobel T."/>
            <person name="Al-Dilaimi A."/>
            <person name="Blom J."/>
            <person name="Gessner A."/>
            <person name="Kalinowski J."/>
            <person name="Luzhetska M."/>
            <person name="Puhler A."/>
            <person name="Szczepanowski R."/>
            <person name="Bechthold A."/>
            <person name="Ruckert C."/>
        </authorList>
    </citation>
    <scope>NUCLEOTIDE SEQUENCE [LARGE SCALE GENOMIC DNA]</scope>
    <source>
        <strain evidence="3">ATCC 51144 / DSM 44229 / JCM 9112 / NBRC 15066 / NRRL 15764</strain>
    </source>
</reference>
<organism evidence="2 3">
    <name type="scientific">Saccharothrix espanaensis (strain ATCC 51144 / DSM 44229 / JCM 9112 / NBRC 15066 / NRRL 15764)</name>
    <dbReference type="NCBI Taxonomy" id="1179773"/>
    <lineage>
        <taxon>Bacteria</taxon>
        <taxon>Bacillati</taxon>
        <taxon>Actinomycetota</taxon>
        <taxon>Actinomycetes</taxon>
        <taxon>Pseudonocardiales</taxon>
        <taxon>Pseudonocardiaceae</taxon>
        <taxon>Saccharothrix</taxon>
    </lineage>
</organism>
<dbReference type="eggNOG" id="ENOG50347E9">
    <property type="taxonomic scope" value="Bacteria"/>
</dbReference>
<feature type="transmembrane region" description="Helical" evidence="1">
    <location>
        <begin position="6"/>
        <end position="24"/>
    </location>
</feature>
<dbReference type="AlphaFoldDB" id="K0KDX3"/>
<proteinExistence type="predicted"/>
<keyword evidence="1" id="KW-0472">Membrane</keyword>
<dbReference type="RefSeq" id="WP_015105093.1">
    <property type="nucleotide sequence ID" value="NC_019673.1"/>
</dbReference>
<dbReference type="OrthoDB" id="3574655at2"/>
<sequence length="103" mass="10778">MFGIPTRGLIVIGVLGAAGVMWVSNGGKPMGSEKAAAECKVTVTADILNVRSGPADTQPIVSTMQRDSVVKAERTVQNGFRLLADGRWVNNDFVAPTSDSNCG</sequence>
<dbReference type="STRING" id="1179773.BN6_77640"/>
<evidence type="ECO:0000256" key="1">
    <source>
        <dbReference type="SAM" id="Phobius"/>
    </source>
</evidence>
<evidence type="ECO:0000313" key="3">
    <source>
        <dbReference type="Proteomes" id="UP000006281"/>
    </source>
</evidence>
<keyword evidence="3" id="KW-1185">Reference proteome</keyword>
<accession>K0KDX3</accession>
<dbReference type="EMBL" id="HE804045">
    <property type="protein sequence ID" value="CCH34984.1"/>
    <property type="molecule type" value="Genomic_DNA"/>
</dbReference>
<dbReference type="BioCyc" id="SESP1179773:BN6_RS37535-MONOMER"/>
<keyword evidence="1" id="KW-1133">Transmembrane helix</keyword>
<dbReference type="Gene3D" id="2.30.30.40">
    <property type="entry name" value="SH3 Domains"/>
    <property type="match status" value="1"/>
</dbReference>
<dbReference type="HOGENOM" id="CLU_171089_0_0_11"/>
<evidence type="ECO:0000313" key="2">
    <source>
        <dbReference type="EMBL" id="CCH34984.1"/>
    </source>
</evidence>